<evidence type="ECO:0000313" key="3">
    <source>
        <dbReference type="Proteomes" id="UP000712281"/>
    </source>
</evidence>
<comment type="caution">
    <text evidence="2">The sequence shown here is derived from an EMBL/GenBank/DDBJ whole genome shotgun (WGS) entry which is preliminary data.</text>
</comment>
<evidence type="ECO:0000313" key="2">
    <source>
        <dbReference type="EMBL" id="KAF2555403.1"/>
    </source>
</evidence>
<accession>A0A8S9HBJ1</accession>
<proteinExistence type="predicted"/>
<dbReference type="AlphaFoldDB" id="A0A8S9HBJ1"/>
<sequence>MVHSRYSFKIRQLRSHLYLTCHPPRPRIHSPFTPYLNKRTLTPLPSLPSHLTPKQDLCEFMKELSQLESVSEKVSKLVERLKELHECKIRRAAVLARLDERLRILNEEKLRIAEMKRLIAEEKKIIAEQKKNIAEKRRKLNQRESHRDA</sequence>
<name>A0A8S9HBJ1_BRACR</name>
<evidence type="ECO:0000256" key="1">
    <source>
        <dbReference type="SAM" id="Coils"/>
    </source>
</evidence>
<organism evidence="2 3">
    <name type="scientific">Brassica cretica</name>
    <name type="common">Mustard</name>
    <dbReference type="NCBI Taxonomy" id="69181"/>
    <lineage>
        <taxon>Eukaryota</taxon>
        <taxon>Viridiplantae</taxon>
        <taxon>Streptophyta</taxon>
        <taxon>Embryophyta</taxon>
        <taxon>Tracheophyta</taxon>
        <taxon>Spermatophyta</taxon>
        <taxon>Magnoliopsida</taxon>
        <taxon>eudicotyledons</taxon>
        <taxon>Gunneridae</taxon>
        <taxon>Pentapetalae</taxon>
        <taxon>rosids</taxon>
        <taxon>malvids</taxon>
        <taxon>Brassicales</taxon>
        <taxon>Brassicaceae</taxon>
        <taxon>Brassiceae</taxon>
        <taxon>Brassica</taxon>
    </lineage>
</organism>
<protein>
    <submittedName>
        <fullName evidence="2">Uncharacterized protein</fullName>
    </submittedName>
</protein>
<reference evidence="2" key="1">
    <citation type="submission" date="2019-12" db="EMBL/GenBank/DDBJ databases">
        <title>Genome sequencing and annotation of Brassica cretica.</title>
        <authorList>
            <person name="Studholme D.J."/>
            <person name="Sarris P.F."/>
        </authorList>
    </citation>
    <scope>NUCLEOTIDE SEQUENCE</scope>
    <source>
        <strain evidence="2">PFS-001/15</strain>
        <tissue evidence="2">Leaf</tissue>
    </source>
</reference>
<gene>
    <name evidence="2" type="ORF">F2Q68_00017266</name>
</gene>
<keyword evidence="1" id="KW-0175">Coiled coil</keyword>
<feature type="coiled-coil region" evidence="1">
    <location>
        <begin position="64"/>
        <end position="146"/>
    </location>
</feature>
<dbReference type="EMBL" id="QGKW02001940">
    <property type="protein sequence ID" value="KAF2555403.1"/>
    <property type="molecule type" value="Genomic_DNA"/>
</dbReference>
<dbReference type="Proteomes" id="UP000712281">
    <property type="component" value="Unassembled WGS sequence"/>
</dbReference>